<dbReference type="InterPro" id="IPR000860">
    <property type="entry name" value="HemC"/>
</dbReference>
<gene>
    <name evidence="11" type="primary">hemC</name>
    <name evidence="11" type="ORF">GFB56_34840</name>
</gene>
<dbReference type="PANTHER" id="PTHR11557">
    <property type="entry name" value="PORPHOBILINOGEN DEAMINASE"/>
    <property type="match status" value="1"/>
</dbReference>
<comment type="subunit">
    <text evidence="5">Monomer.</text>
</comment>
<accession>A0AAW4FWN3</accession>
<evidence type="ECO:0000256" key="5">
    <source>
        <dbReference type="ARBA" id="ARBA00011245"/>
    </source>
</evidence>
<evidence type="ECO:0000313" key="11">
    <source>
        <dbReference type="EMBL" id="MBM3095871.1"/>
    </source>
</evidence>
<evidence type="ECO:0000259" key="10">
    <source>
        <dbReference type="Pfam" id="PF01379"/>
    </source>
</evidence>
<organism evidence="11 12">
    <name type="scientific">Ensifer canadensis</name>
    <dbReference type="NCBI Taxonomy" id="555315"/>
    <lineage>
        <taxon>Bacteria</taxon>
        <taxon>Pseudomonadati</taxon>
        <taxon>Pseudomonadota</taxon>
        <taxon>Alphaproteobacteria</taxon>
        <taxon>Hyphomicrobiales</taxon>
        <taxon>Rhizobiaceae</taxon>
        <taxon>Sinorhizobium/Ensifer group</taxon>
        <taxon>Ensifer</taxon>
    </lineage>
</organism>
<evidence type="ECO:0000256" key="7">
    <source>
        <dbReference type="ARBA" id="ARBA00023244"/>
    </source>
</evidence>
<dbReference type="AlphaFoldDB" id="A0AAW4FWN3"/>
<proteinExistence type="inferred from homology"/>
<evidence type="ECO:0000256" key="8">
    <source>
        <dbReference type="ARBA" id="ARBA00048169"/>
    </source>
</evidence>
<evidence type="ECO:0000256" key="6">
    <source>
        <dbReference type="ARBA" id="ARBA00022679"/>
    </source>
</evidence>
<evidence type="ECO:0000313" key="12">
    <source>
        <dbReference type="Proteomes" id="UP000744980"/>
    </source>
</evidence>
<feature type="domain" description="Porphobilinogen deaminase N-terminal" evidence="10">
    <location>
        <begin position="4"/>
        <end position="213"/>
    </location>
</feature>
<dbReference type="PRINTS" id="PR00151">
    <property type="entry name" value="PORPHBDMNASE"/>
</dbReference>
<keyword evidence="12" id="KW-1185">Reference proteome</keyword>
<dbReference type="RefSeq" id="WP_203529976.1">
    <property type="nucleotide sequence ID" value="NZ_CP083375.1"/>
</dbReference>
<comment type="cofactor">
    <cofactor evidence="1">
        <name>dipyrromethane</name>
        <dbReference type="ChEBI" id="CHEBI:60342"/>
    </cofactor>
</comment>
<evidence type="ECO:0000256" key="2">
    <source>
        <dbReference type="ARBA" id="ARBA00002869"/>
    </source>
</evidence>
<dbReference type="Pfam" id="PF01379">
    <property type="entry name" value="Porphobil_deam"/>
    <property type="match status" value="1"/>
</dbReference>
<dbReference type="SUPFAM" id="SSF54782">
    <property type="entry name" value="Porphobilinogen deaminase (hydroxymethylbilane synthase), C-terminal domain"/>
    <property type="match status" value="1"/>
</dbReference>
<reference evidence="11 12" key="1">
    <citation type="submission" date="2020-01" db="EMBL/GenBank/DDBJ databases">
        <title>Draft genome assembly of Ensifer adhaerens T173.</title>
        <authorList>
            <person name="Craig J.E."/>
            <person name="Stinchcombe J.R."/>
        </authorList>
    </citation>
    <scope>NUCLEOTIDE SEQUENCE [LARGE SCALE GENOMIC DNA]</scope>
    <source>
        <strain evidence="11 12">T173</strain>
    </source>
</reference>
<dbReference type="InterPro" id="IPR022417">
    <property type="entry name" value="Porphobilin_deaminase_N"/>
</dbReference>
<comment type="caution">
    <text evidence="11">The sequence shown here is derived from an EMBL/GenBank/DDBJ whole genome shotgun (WGS) entry which is preliminary data.</text>
</comment>
<keyword evidence="6 11" id="KW-0808">Transferase</keyword>
<dbReference type="GO" id="GO:0004418">
    <property type="term" value="F:hydroxymethylbilane synthase activity"/>
    <property type="evidence" value="ECO:0007669"/>
    <property type="project" value="UniProtKB-UniRule"/>
</dbReference>
<dbReference type="SUPFAM" id="SSF53850">
    <property type="entry name" value="Periplasmic binding protein-like II"/>
    <property type="match status" value="1"/>
</dbReference>
<dbReference type="PANTHER" id="PTHR11557:SF0">
    <property type="entry name" value="PORPHOBILINOGEN DEAMINASE"/>
    <property type="match status" value="1"/>
</dbReference>
<comment type="catalytic activity">
    <reaction evidence="8">
        <text>4 porphobilinogen + H2O = hydroxymethylbilane + 4 NH4(+)</text>
        <dbReference type="Rhea" id="RHEA:13185"/>
        <dbReference type="ChEBI" id="CHEBI:15377"/>
        <dbReference type="ChEBI" id="CHEBI:28938"/>
        <dbReference type="ChEBI" id="CHEBI:57845"/>
        <dbReference type="ChEBI" id="CHEBI:58126"/>
        <dbReference type="EC" id="2.5.1.61"/>
    </reaction>
</comment>
<comment type="similarity">
    <text evidence="4">Belongs to the HMBS family.</text>
</comment>
<comment type="pathway">
    <text evidence="3">Porphyrin-containing compound metabolism; protoporphyrin-IX biosynthesis; coproporphyrinogen-III from 5-aminolevulinate: step 2/4.</text>
</comment>
<dbReference type="GO" id="GO:0005737">
    <property type="term" value="C:cytoplasm"/>
    <property type="evidence" value="ECO:0007669"/>
    <property type="project" value="UniProtKB-UniRule"/>
</dbReference>
<dbReference type="EC" id="2.5.1.61" evidence="9"/>
<dbReference type="Gene3D" id="3.30.160.40">
    <property type="entry name" value="Porphobilinogen deaminase, C-terminal domain"/>
    <property type="match status" value="1"/>
</dbReference>
<dbReference type="Gene3D" id="3.40.190.10">
    <property type="entry name" value="Periplasmic binding protein-like II"/>
    <property type="match status" value="2"/>
</dbReference>
<dbReference type="FunFam" id="3.40.190.10:FF:000005">
    <property type="entry name" value="Porphobilinogen deaminase"/>
    <property type="match status" value="1"/>
</dbReference>
<dbReference type="NCBIfam" id="TIGR00212">
    <property type="entry name" value="hemC"/>
    <property type="match status" value="1"/>
</dbReference>
<evidence type="ECO:0000256" key="4">
    <source>
        <dbReference type="ARBA" id="ARBA00005638"/>
    </source>
</evidence>
<dbReference type="GO" id="GO:0006783">
    <property type="term" value="P:heme biosynthetic process"/>
    <property type="evidence" value="ECO:0007669"/>
    <property type="project" value="TreeGrafter"/>
</dbReference>
<dbReference type="PIRSF" id="PIRSF001438">
    <property type="entry name" value="4pyrrol_synth_OHMeBilane_synth"/>
    <property type="match status" value="1"/>
</dbReference>
<comment type="function">
    <text evidence="2">Tetrapolymerization of the monopyrrole PBG into the hydroxymethylbilane pre-uroporphyrinogen in several discrete steps.</text>
</comment>
<keyword evidence="7" id="KW-0627">Porphyrin biosynthesis</keyword>
<dbReference type="EMBL" id="WXFA01000059">
    <property type="protein sequence ID" value="MBM3095871.1"/>
    <property type="molecule type" value="Genomic_DNA"/>
</dbReference>
<dbReference type="Proteomes" id="UP000744980">
    <property type="component" value="Unassembled WGS sequence"/>
</dbReference>
<evidence type="ECO:0000256" key="3">
    <source>
        <dbReference type="ARBA" id="ARBA00004735"/>
    </source>
</evidence>
<dbReference type="InterPro" id="IPR036803">
    <property type="entry name" value="Porphobilinogen_deaminase_C_sf"/>
</dbReference>
<name>A0AAW4FWN3_9HYPH</name>
<evidence type="ECO:0000256" key="9">
    <source>
        <dbReference type="NCBIfam" id="TIGR00212"/>
    </source>
</evidence>
<evidence type="ECO:0000256" key="1">
    <source>
        <dbReference type="ARBA" id="ARBA00001916"/>
    </source>
</evidence>
<protein>
    <recommendedName>
        <fullName evidence="9">Hydroxymethylbilane synthase</fullName>
        <ecNumber evidence="9">2.5.1.61</ecNumber>
    </recommendedName>
</protein>
<sequence length="312" mass="33104">MVELRIGCRKSRLATIQTEQAGAYICSRSPGVSFRLVGFETSGDRIAGSLARAGGKGHFVREVEAALVSDAANLAIHCLKDMPGNEIESDELIIAGFLPREDPADVFISTRYASIADLPPGARVGTSSPRRAALLRAMRPDLEIDGEFRGSIDTRIQKVRDGQVDATLLAAAGLNRVGETVFNGHRLTPETFLPAIGQGTLALQCLAHDTEVRAICEAANDPDAQYAAVAERTCLRLLDGDCHSAIAGLCARADGRWRFSASVYQLDGTNSVAVALDVLDNEPAQAFGGRMAEALLNAGAALFLPTRGASDR</sequence>